<dbReference type="Proteomes" id="UP000502823">
    <property type="component" value="Unassembled WGS sequence"/>
</dbReference>
<dbReference type="PANTHER" id="PTHR21340">
    <property type="entry name" value="DIADENOSINE 5,5-P1,P4-TETRAPHOSPHATE PYROPHOSPHOHYDROLASE MUTT"/>
    <property type="match status" value="1"/>
</dbReference>
<evidence type="ECO:0000256" key="1">
    <source>
        <dbReference type="ARBA" id="ARBA00005582"/>
    </source>
</evidence>
<dbReference type="PROSITE" id="PS51462">
    <property type="entry name" value="NUDIX"/>
    <property type="match status" value="1"/>
</dbReference>
<dbReference type="GO" id="GO:0006754">
    <property type="term" value="P:ATP biosynthetic process"/>
    <property type="evidence" value="ECO:0007669"/>
    <property type="project" value="TreeGrafter"/>
</dbReference>
<evidence type="ECO:0000256" key="3">
    <source>
        <dbReference type="ARBA" id="ARBA00022741"/>
    </source>
</evidence>
<accession>A0A6L2PKM6</accession>
<dbReference type="OrthoDB" id="276276at2759"/>
<keyword evidence="8" id="KW-1185">Reference proteome</keyword>
<dbReference type="EMBL" id="BLKM01007452">
    <property type="protein sequence ID" value="GFG30647.1"/>
    <property type="molecule type" value="Genomic_DNA"/>
</dbReference>
<dbReference type="InterPro" id="IPR000086">
    <property type="entry name" value="NUDIX_hydrolase_dom"/>
</dbReference>
<dbReference type="InterPro" id="IPR051325">
    <property type="entry name" value="Nudix_hydrolase_domain"/>
</dbReference>
<reference evidence="8" key="1">
    <citation type="submission" date="2020-01" db="EMBL/GenBank/DDBJ databases">
        <title>Draft genome sequence of the Termite Coptotermes fromosanus.</title>
        <authorList>
            <person name="Itakura S."/>
            <person name="Yosikawa Y."/>
            <person name="Umezawa K."/>
        </authorList>
    </citation>
    <scope>NUCLEOTIDE SEQUENCE [LARGE SCALE GENOMIC DNA]</scope>
</reference>
<dbReference type="AlphaFoldDB" id="A0A6L2PKM6"/>
<evidence type="ECO:0000256" key="2">
    <source>
        <dbReference type="ARBA" id="ARBA00018911"/>
    </source>
</evidence>
<comment type="caution">
    <text evidence="7">The sequence shown here is derived from an EMBL/GenBank/DDBJ whole genome shotgun (WGS) entry which is preliminary data.</text>
</comment>
<dbReference type="GO" id="GO:0000166">
    <property type="term" value="F:nucleotide binding"/>
    <property type="evidence" value="ECO:0007669"/>
    <property type="project" value="UniProtKB-KW"/>
</dbReference>
<sequence>MSAMLPELRASGFVIFRMVCNQIEYLLLQTSYGTHHWTPPKGKGDARNDFQMYGGSFQDRAAVVFLPSALSCWGLTDPEESDLETALRETEEESGLTELDLRILADFRKTIKYDVRGKPKTAVYLLAELIKPDTPIKLSDEHQDFKWVSLDKACELVKHQTLQEVLKECGAFVQQNHT</sequence>
<dbReference type="PROSITE" id="PS00893">
    <property type="entry name" value="NUDIX_BOX"/>
    <property type="match status" value="1"/>
</dbReference>
<dbReference type="GO" id="GO:0004081">
    <property type="term" value="F:bis(5'-nucleosyl)-tetraphosphatase (asymmetrical) activity"/>
    <property type="evidence" value="ECO:0007669"/>
    <property type="project" value="TreeGrafter"/>
</dbReference>
<dbReference type="InterPro" id="IPR015797">
    <property type="entry name" value="NUDIX_hydrolase-like_dom_sf"/>
</dbReference>
<dbReference type="InParanoid" id="A0A6L2PKM6"/>
<comment type="similarity">
    <text evidence="1">Belongs to the Nudix hydrolase family.</text>
</comment>
<gene>
    <name evidence="7" type="ORF">Cfor_12266</name>
</gene>
<organism evidence="7 8">
    <name type="scientific">Coptotermes formosanus</name>
    <name type="common">Formosan subterranean termite</name>
    <dbReference type="NCBI Taxonomy" id="36987"/>
    <lineage>
        <taxon>Eukaryota</taxon>
        <taxon>Metazoa</taxon>
        <taxon>Ecdysozoa</taxon>
        <taxon>Arthropoda</taxon>
        <taxon>Hexapoda</taxon>
        <taxon>Insecta</taxon>
        <taxon>Pterygota</taxon>
        <taxon>Neoptera</taxon>
        <taxon>Polyneoptera</taxon>
        <taxon>Dictyoptera</taxon>
        <taxon>Blattodea</taxon>
        <taxon>Blattoidea</taxon>
        <taxon>Termitoidae</taxon>
        <taxon>Rhinotermitidae</taxon>
        <taxon>Coptotermes</taxon>
    </lineage>
</organism>
<dbReference type="Gene3D" id="3.90.79.10">
    <property type="entry name" value="Nucleoside Triphosphate Pyrophosphohydrolase"/>
    <property type="match status" value="1"/>
</dbReference>
<keyword evidence="4" id="KW-0378">Hydrolase</keyword>
<keyword evidence="3" id="KW-0547">Nucleotide-binding</keyword>
<protein>
    <recommendedName>
        <fullName evidence="2">Bis(5'-nucleosyl)-tetraphosphatase [asymmetrical]</fullName>
    </recommendedName>
    <alternativeName>
        <fullName evidence="5">Diadenosine 5',5'''-P1,P4-tetraphosphate asymmetrical hydrolase</fullName>
    </alternativeName>
</protein>
<evidence type="ECO:0000256" key="5">
    <source>
        <dbReference type="ARBA" id="ARBA00032644"/>
    </source>
</evidence>
<proteinExistence type="inferred from homology"/>
<name>A0A6L2PKM6_COPFO</name>
<dbReference type="SUPFAM" id="SSF55811">
    <property type="entry name" value="Nudix"/>
    <property type="match status" value="1"/>
</dbReference>
<evidence type="ECO:0000259" key="6">
    <source>
        <dbReference type="PROSITE" id="PS51462"/>
    </source>
</evidence>
<dbReference type="PANTHER" id="PTHR21340:SF0">
    <property type="entry name" value="BIS(5'-NUCLEOSYL)-TETRAPHOSPHATASE [ASYMMETRICAL]"/>
    <property type="match status" value="1"/>
</dbReference>
<dbReference type="Pfam" id="PF00293">
    <property type="entry name" value="NUDIX"/>
    <property type="match status" value="1"/>
</dbReference>
<dbReference type="InterPro" id="IPR020084">
    <property type="entry name" value="NUDIX_hydrolase_CS"/>
</dbReference>
<dbReference type="GO" id="GO:0006167">
    <property type="term" value="P:AMP biosynthetic process"/>
    <property type="evidence" value="ECO:0007669"/>
    <property type="project" value="TreeGrafter"/>
</dbReference>
<evidence type="ECO:0000313" key="7">
    <source>
        <dbReference type="EMBL" id="GFG30647.1"/>
    </source>
</evidence>
<evidence type="ECO:0000313" key="8">
    <source>
        <dbReference type="Proteomes" id="UP000502823"/>
    </source>
</evidence>
<evidence type="ECO:0000256" key="4">
    <source>
        <dbReference type="ARBA" id="ARBA00022801"/>
    </source>
</evidence>
<feature type="domain" description="Nudix hydrolase" evidence="6">
    <location>
        <begin position="6"/>
        <end position="170"/>
    </location>
</feature>
<dbReference type="InterPro" id="IPR003565">
    <property type="entry name" value="Tetra_PHTase"/>
</dbReference>
<dbReference type="FunCoup" id="A0A6L2PKM6">
    <property type="interactions" value="247"/>
</dbReference>
<dbReference type="CDD" id="cd03428">
    <property type="entry name" value="NUDIX_Ap4A_Nudt2"/>
    <property type="match status" value="1"/>
</dbReference>